<dbReference type="OrthoDB" id="420882at2759"/>
<comment type="caution">
    <text evidence="3">The sequence shown here is derived from an EMBL/GenBank/DDBJ whole genome shotgun (WGS) entry which is preliminary data.</text>
</comment>
<gene>
    <name evidence="3" type="ORF">SNAT2548_LOCUS20359</name>
</gene>
<dbReference type="EMBL" id="CAJNDS010002207">
    <property type="protein sequence ID" value="CAE7372740.1"/>
    <property type="molecule type" value="Genomic_DNA"/>
</dbReference>
<feature type="region of interest" description="Disordered" evidence="1">
    <location>
        <begin position="190"/>
        <end position="233"/>
    </location>
</feature>
<dbReference type="Proteomes" id="UP000604046">
    <property type="component" value="Unassembled WGS sequence"/>
</dbReference>
<dbReference type="InterPro" id="IPR029063">
    <property type="entry name" value="SAM-dependent_MTases_sf"/>
</dbReference>
<dbReference type="Pfam" id="PF01728">
    <property type="entry name" value="FtsJ"/>
    <property type="match status" value="1"/>
</dbReference>
<dbReference type="Gene3D" id="3.40.50.150">
    <property type="entry name" value="Vaccinia Virus protein VP39"/>
    <property type="match status" value="1"/>
</dbReference>
<evidence type="ECO:0000313" key="3">
    <source>
        <dbReference type="EMBL" id="CAE7372740.1"/>
    </source>
</evidence>
<dbReference type="AlphaFoldDB" id="A0A812Q3H2"/>
<name>A0A812Q3H2_9DINO</name>
<proteinExistence type="predicted"/>
<dbReference type="SUPFAM" id="SSF53335">
    <property type="entry name" value="S-adenosyl-L-methionine-dependent methyltransferases"/>
    <property type="match status" value="1"/>
</dbReference>
<evidence type="ECO:0000313" key="4">
    <source>
        <dbReference type="Proteomes" id="UP000604046"/>
    </source>
</evidence>
<dbReference type="InterPro" id="IPR002877">
    <property type="entry name" value="RNA_MeTrfase_FtsJ_dom"/>
</dbReference>
<feature type="domain" description="Ribosomal RNA methyltransferase FtsJ" evidence="2">
    <location>
        <begin position="520"/>
        <end position="598"/>
    </location>
</feature>
<feature type="compositionally biased region" description="Basic residues" evidence="1">
    <location>
        <begin position="196"/>
        <end position="206"/>
    </location>
</feature>
<reference evidence="3" key="1">
    <citation type="submission" date="2021-02" db="EMBL/GenBank/DDBJ databases">
        <authorList>
            <person name="Dougan E. K."/>
            <person name="Rhodes N."/>
            <person name="Thang M."/>
            <person name="Chan C."/>
        </authorList>
    </citation>
    <scope>NUCLEOTIDE SEQUENCE</scope>
</reference>
<accession>A0A812Q3H2</accession>
<keyword evidence="4" id="KW-1185">Reference proteome</keyword>
<sequence length="765" mass="86269">MSDGIRDEGLDAFRAKMRTFLDGSATTSSWTPRARVYHFRSFGHLNFYDTLMVEPDSKRSFLVEFVIRFSDDSESCSGSGCVTSPRDIRIGDVVELMSGQMDEKLPKPPCHFTVKVSKMRVSEPWTGMFIEACRERGQDGLAQREDACKSPVARKSCSHQASKYGFHRPVFHDGIDQSWFEDLDRINEQKGDEKRRQKREARKAAKAKSLPEPEPPTLPEEGDEGDPGDEPRIEIGATDEELDFLQSVIEAEKTGDTADAEDQEGLLRTVVAMKQESRRHRKPRALLQCHFPQADRLAAYLDGQVLSTCTRDRLVMLYWGDVDVAEGHQDCCERVLATLSRLYQQRQVEVLGSANQADNCEVRVPVHLHSIIQRVYFASTERKAPSLADCCAQYLQATFGHPRRGMVDSVVANEVFQGKSAVAEVQSSLWEFVRRARNFICFPREIEVALHLAMDASPWGVVFRSRSGDPASDSSHGKDLILQRGRCDSMVYVDGLFWWSKDVPRILVPEKDQKAVPSGAFFKLLEIKERYNFDNLHNPTADGSSAPKLLQRVFTGRNLALDVGASPGGWSYCLAKELGTKLVIACDPAAYMHPLVRELIDAEHRDDFLPLFRPEEQTEDAKHLKYIAACRKAGTSPAIGAELLQGTQGRASGSIVHWRMRGEDAISKLEAEPEQRKLSLFVCDMNDGLENACQLLYQVHGRGLFEPPCLAVVTFKNTCRSKREFRERKRSMVDRLKRDGVLHCIHEIHLFANTRLETTIVGQML</sequence>
<dbReference type="GO" id="GO:0008168">
    <property type="term" value="F:methyltransferase activity"/>
    <property type="evidence" value="ECO:0007669"/>
    <property type="project" value="InterPro"/>
</dbReference>
<dbReference type="GO" id="GO:0032259">
    <property type="term" value="P:methylation"/>
    <property type="evidence" value="ECO:0007669"/>
    <property type="project" value="InterPro"/>
</dbReference>
<evidence type="ECO:0000256" key="1">
    <source>
        <dbReference type="SAM" id="MobiDB-lite"/>
    </source>
</evidence>
<organism evidence="3 4">
    <name type="scientific">Symbiodinium natans</name>
    <dbReference type="NCBI Taxonomy" id="878477"/>
    <lineage>
        <taxon>Eukaryota</taxon>
        <taxon>Sar</taxon>
        <taxon>Alveolata</taxon>
        <taxon>Dinophyceae</taxon>
        <taxon>Suessiales</taxon>
        <taxon>Symbiodiniaceae</taxon>
        <taxon>Symbiodinium</taxon>
    </lineage>
</organism>
<evidence type="ECO:0000259" key="2">
    <source>
        <dbReference type="Pfam" id="PF01728"/>
    </source>
</evidence>
<protein>
    <recommendedName>
        <fullName evidence="2">Ribosomal RNA methyltransferase FtsJ domain-containing protein</fullName>
    </recommendedName>
</protein>